<evidence type="ECO:0000313" key="2">
    <source>
        <dbReference type="Proteomes" id="UP000054007"/>
    </source>
</evidence>
<dbReference type="AlphaFoldDB" id="A0A0D7B5D4"/>
<dbReference type="SUPFAM" id="SSF52047">
    <property type="entry name" value="RNI-like"/>
    <property type="match status" value="1"/>
</dbReference>
<organism evidence="1 2">
    <name type="scientific">Cylindrobasidium torrendii FP15055 ss-10</name>
    <dbReference type="NCBI Taxonomy" id="1314674"/>
    <lineage>
        <taxon>Eukaryota</taxon>
        <taxon>Fungi</taxon>
        <taxon>Dikarya</taxon>
        <taxon>Basidiomycota</taxon>
        <taxon>Agaricomycotina</taxon>
        <taxon>Agaricomycetes</taxon>
        <taxon>Agaricomycetidae</taxon>
        <taxon>Agaricales</taxon>
        <taxon>Marasmiineae</taxon>
        <taxon>Physalacriaceae</taxon>
        <taxon>Cylindrobasidium</taxon>
    </lineage>
</organism>
<dbReference type="OrthoDB" id="3365698at2759"/>
<dbReference type="Proteomes" id="UP000054007">
    <property type="component" value="Unassembled WGS sequence"/>
</dbReference>
<gene>
    <name evidence="1" type="ORF">CYLTODRAFT_456071</name>
</gene>
<dbReference type="EMBL" id="KN880580">
    <property type="protein sequence ID" value="KIY65702.1"/>
    <property type="molecule type" value="Genomic_DNA"/>
</dbReference>
<keyword evidence="2" id="KW-1185">Reference proteome</keyword>
<sequence>MPNNLDTDAVRYYHQPYISAMAHNPVYKRLVESNDTPPPNIEKTICFHVKDLEGVLAGAGDFVATNKQKPKFSGRRKLAWRSRSQVESFVSGSKAVLNPVRRLPVERLEIIFELCAERTKLPQVSALTYLDPHTNLFLTGSDLWALGATCRRWRSVVLGRPGLWSNIRIDINEAKIGSEYYFDRLVEHLNRANNALHVTIGHSALDTDICCDADKSISVELLEQLTPYLSGRVEQLNLFLPLCEARQLADFCDELAPSLRCVQYSGPKTSSHLGDLNWMWKVNNLTCVRLYNIQDWACIPVYRDCTEFVCLNSTIYDRVTETELQDDERDFVGLDVEDVGVIISGMELLQRLKIDVVDVRERFIAEPENGLLVTGHNLVNLDIAAVHWSSSILANIVTPVLEHLRISVTQMKDWSEFLVSTMRNALPDIVALIQRSKCTLRGLSVQGVSANAEELSRLFKSARNIETLCLYNYPEMMHVFELLEDSDSTKPCVLPHLRTLKLQGPFESWEDSVVLFDRIASRWSDVQLDDVVLHRISVDEKQTYLEEKDKRNRFLHDMNLRLAESGVVMQRVQLDTVEM</sequence>
<name>A0A0D7B5D4_9AGAR</name>
<protein>
    <submittedName>
        <fullName evidence="1">Uncharacterized protein</fullName>
    </submittedName>
</protein>
<reference evidence="1 2" key="1">
    <citation type="journal article" date="2015" name="Fungal Genet. Biol.">
        <title>Evolution of novel wood decay mechanisms in Agaricales revealed by the genome sequences of Fistulina hepatica and Cylindrobasidium torrendii.</title>
        <authorList>
            <person name="Floudas D."/>
            <person name="Held B.W."/>
            <person name="Riley R."/>
            <person name="Nagy L.G."/>
            <person name="Koehler G."/>
            <person name="Ransdell A.S."/>
            <person name="Younus H."/>
            <person name="Chow J."/>
            <person name="Chiniquy J."/>
            <person name="Lipzen A."/>
            <person name="Tritt A."/>
            <person name="Sun H."/>
            <person name="Haridas S."/>
            <person name="LaButti K."/>
            <person name="Ohm R.A."/>
            <person name="Kues U."/>
            <person name="Blanchette R.A."/>
            <person name="Grigoriev I.V."/>
            <person name="Minto R.E."/>
            <person name="Hibbett D.S."/>
        </authorList>
    </citation>
    <scope>NUCLEOTIDE SEQUENCE [LARGE SCALE GENOMIC DNA]</scope>
    <source>
        <strain evidence="1 2">FP15055 ss-10</strain>
    </source>
</reference>
<evidence type="ECO:0000313" key="1">
    <source>
        <dbReference type="EMBL" id="KIY65702.1"/>
    </source>
</evidence>
<dbReference type="STRING" id="1314674.A0A0D7B5D4"/>
<proteinExistence type="predicted"/>
<accession>A0A0D7B5D4</accession>